<keyword evidence="1" id="KW-0472">Membrane</keyword>
<keyword evidence="1" id="KW-1133">Transmembrane helix</keyword>
<keyword evidence="1" id="KW-0812">Transmembrane</keyword>
<sequence length="262" mass="27361">MTAVLRRELRGSWRATLLWSLAIVGILALYLPLYDDLVTGDMQSLLDSLPPQLVQTLGYDDLTSGAGYVQATFYGLMGFFLITAASVSWAATAIGGHEQSGRLELDLAHGIGRGGYVLAQTEALIIRVLFLVLVGTVSVLAFNGPADLGLELGPVLVASCALAGLALFCGVWTLLAGAAIGGRALSAGVGALVAVVSYALNAVAAQTPDADWIANASPYSWAFADSPLQGGVTLADQWPLWLFVVAFPVIAMLALRGRDLRG</sequence>
<dbReference type="GO" id="GO:0005886">
    <property type="term" value="C:plasma membrane"/>
    <property type="evidence" value="ECO:0007669"/>
    <property type="project" value="UniProtKB-SubCell"/>
</dbReference>
<dbReference type="AlphaFoldDB" id="A0A939QLH0"/>
<evidence type="ECO:0000313" key="3">
    <source>
        <dbReference type="Proteomes" id="UP000680132"/>
    </source>
</evidence>
<feature type="transmembrane region" description="Helical" evidence="1">
    <location>
        <begin position="238"/>
        <end position="255"/>
    </location>
</feature>
<dbReference type="Proteomes" id="UP000680132">
    <property type="component" value="Unassembled WGS sequence"/>
</dbReference>
<reference evidence="2" key="1">
    <citation type="submission" date="2021-03" db="EMBL/GenBank/DDBJ databases">
        <title>Microbacterium sp. nov., a novel actinobacterium isolated from cow dung.</title>
        <authorList>
            <person name="Zhang L."/>
        </authorList>
    </citation>
    <scope>NUCLEOTIDE SEQUENCE</scope>
    <source>
        <strain evidence="2">NEAU-LLB</strain>
    </source>
</reference>
<feature type="transmembrane region" description="Helical" evidence="1">
    <location>
        <begin position="124"/>
        <end position="143"/>
    </location>
</feature>
<feature type="transmembrane region" description="Helical" evidence="1">
    <location>
        <begin position="12"/>
        <end position="33"/>
    </location>
</feature>
<protein>
    <submittedName>
        <fullName evidence="2">ABC transporter permease subunit</fullName>
    </submittedName>
</protein>
<feature type="transmembrane region" description="Helical" evidence="1">
    <location>
        <begin position="155"/>
        <end position="177"/>
    </location>
</feature>
<comment type="caution">
    <text evidence="2">The sequence shown here is derived from an EMBL/GenBank/DDBJ whole genome shotgun (WGS) entry which is preliminary data.</text>
</comment>
<organism evidence="2 3">
    <name type="scientific">Microbacterium stercoris</name>
    <dbReference type="NCBI Taxonomy" id="2820289"/>
    <lineage>
        <taxon>Bacteria</taxon>
        <taxon>Bacillati</taxon>
        <taxon>Actinomycetota</taxon>
        <taxon>Actinomycetes</taxon>
        <taxon>Micrococcales</taxon>
        <taxon>Microbacteriaceae</taxon>
        <taxon>Microbacterium</taxon>
    </lineage>
</organism>
<evidence type="ECO:0000313" key="2">
    <source>
        <dbReference type="EMBL" id="MBO3665118.1"/>
    </source>
</evidence>
<dbReference type="EMBL" id="JAGFOA010000008">
    <property type="protein sequence ID" value="MBO3665118.1"/>
    <property type="molecule type" value="Genomic_DNA"/>
</dbReference>
<accession>A0A939QLH0</accession>
<gene>
    <name evidence="2" type="ORF">J5V96_16585</name>
</gene>
<proteinExistence type="predicted"/>
<evidence type="ECO:0000256" key="1">
    <source>
        <dbReference type="SAM" id="Phobius"/>
    </source>
</evidence>
<feature type="transmembrane region" description="Helical" evidence="1">
    <location>
        <begin position="184"/>
        <end position="204"/>
    </location>
</feature>
<feature type="transmembrane region" description="Helical" evidence="1">
    <location>
        <begin position="71"/>
        <end position="94"/>
    </location>
</feature>
<dbReference type="GO" id="GO:0140359">
    <property type="term" value="F:ABC-type transporter activity"/>
    <property type="evidence" value="ECO:0007669"/>
    <property type="project" value="InterPro"/>
</dbReference>
<dbReference type="RefSeq" id="WP_208505523.1">
    <property type="nucleotide sequence ID" value="NZ_JAGFOA010000008.1"/>
</dbReference>
<name>A0A939QLH0_9MICO</name>
<keyword evidence="3" id="KW-1185">Reference proteome</keyword>